<dbReference type="RefSeq" id="WP_033497357.1">
    <property type="nucleotide sequence ID" value="NZ_JGZI01000010.1"/>
</dbReference>
<dbReference type="eggNOG" id="COG3152">
    <property type="taxonomic scope" value="Bacteria"/>
</dbReference>
<dbReference type="EMBL" id="JGZI01000010">
    <property type="protein sequence ID" value="KFI81582.1"/>
    <property type="molecule type" value="Genomic_DNA"/>
</dbReference>
<dbReference type="InterPro" id="IPR008523">
    <property type="entry name" value="DUF805"/>
</dbReference>
<keyword evidence="2" id="KW-1133">Transmembrane helix</keyword>
<dbReference type="OrthoDB" id="9812349at2"/>
<keyword evidence="4" id="KW-1185">Reference proteome</keyword>
<gene>
    <name evidence="3" type="ORF">BPSY_1991</name>
</gene>
<evidence type="ECO:0000313" key="4">
    <source>
        <dbReference type="Proteomes" id="UP000029050"/>
    </source>
</evidence>
<evidence type="ECO:0000256" key="1">
    <source>
        <dbReference type="SAM" id="MobiDB-lite"/>
    </source>
</evidence>
<feature type="region of interest" description="Disordered" evidence="1">
    <location>
        <begin position="212"/>
        <end position="253"/>
    </location>
</feature>
<feature type="transmembrane region" description="Helical" evidence="2">
    <location>
        <begin position="171"/>
        <end position="192"/>
    </location>
</feature>
<feature type="transmembrane region" description="Helical" evidence="2">
    <location>
        <begin position="123"/>
        <end position="151"/>
    </location>
</feature>
<feature type="transmembrane region" description="Helical" evidence="2">
    <location>
        <begin position="91"/>
        <end position="111"/>
    </location>
</feature>
<dbReference type="AlphaFoldDB" id="A0A087CE82"/>
<comment type="caution">
    <text evidence="3">The sequence shown here is derived from an EMBL/GenBank/DDBJ whole genome shotgun (WGS) entry which is preliminary data.</text>
</comment>
<feature type="transmembrane region" description="Helical" evidence="2">
    <location>
        <begin position="53"/>
        <end position="71"/>
    </location>
</feature>
<name>A0A087CE82_9BIFI</name>
<feature type="compositionally biased region" description="Polar residues" evidence="1">
    <location>
        <begin position="213"/>
        <end position="224"/>
    </location>
</feature>
<dbReference type="PANTHER" id="PTHR34980:SF2">
    <property type="entry name" value="INNER MEMBRANE PROTEIN YHAH-RELATED"/>
    <property type="match status" value="1"/>
</dbReference>
<organism evidence="3 4">
    <name type="scientific">Bifidobacterium psychraerophilum</name>
    <dbReference type="NCBI Taxonomy" id="218140"/>
    <lineage>
        <taxon>Bacteria</taxon>
        <taxon>Bacillati</taxon>
        <taxon>Actinomycetota</taxon>
        <taxon>Actinomycetes</taxon>
        <taxon>Bifidobacteriales</taxon>
        <taxon>Bifidobacteriaceae</taxon>
        <taxon>Bifidobacterium</taxon>
    </lineage>
</organism>
<keyword evidence="2" id="KW-0812">Transmembrane</keyword>
<dbReference type="PANTHER" id="PTHR34980">
    <property type="entry name" value="INNER MEMBRANE PROTEIN-RELATED-RELATED"/>
    <property type="match status" value="1"/>
</dbReference>
<dbReference type="Pfam" id="PF05656">
    <property type="entry name" value="DUF805"/>
    <property type="match status" value="1"/>
</dbReference>
<protein>
    <submittedName>
        <fullName evidence="3">Putative membrane protein</fullName>
    </submittedName>
</protein>
<dbReference type="Proteomes" id="UP000029050">
    <property type="component" value="Unassembled WGS sequence"/>
</dbReference>
<accession>A0A087CE82</accession>
<dbReference type="STRING" id="218140.BPSY_1991"/>
<keyword evidence="2" id="KW-0472">Membrane</keyword>
<dbReference type="GO" id="GO:0005886">
    <property type="term" value="C:plasma membrane"/>
    <property type="evidence" value="ECO:0007669"/>
    <property type="project" value="TreeGrafter"/>
</dbReference>
<evidence type="ECO:0000313" key="3">
    <source>
        <dbReference type="EMBL" id="KFI81582.1"/>
    </source>
</evidence>
<evidence type="ECO:0000256" key="2">
    <source>
        <dbReference type="SAM" id="Phobius"/>
    </source>
</evidence>
<proteinExistence type="predicted"/>
<reference evidence="3 4" key="1">
    <citation type="submission" date="2014-03" db="EMBL/GenBank/DDBJ databases">
        <title>Genomics of Bifidobacteria.</title>
        <authorList>
            <person name="Ventura M."/>
            <person name="Milani C."/>
            <person name="Lugli G.A."/>
        </authorList>
    </citation>
    <scope>NUCLEOTIDE SEQUENCE [LARGE SCALE GENOMIC DNA]</scope>
    <source>
        <strain evidence="3 4">LMG 21775</strain>
    </source>
</reference>
<sequence>MAQYQATPPILQQPVQCEPPLDQPWYGIGFGNAIVRFWRKYATFSGRASRSEYWWSYLFTTLVSIGIFILTNSINLFPVASGEGRTQTNPFGIISLMTSLAFLVPQYAVSARRLHDANKSGHWLWLIGGLSIAGTIIMLTAIFQMVMWALFHPYDFPFRTGGGHLMQAVMVLLLGLLVLLAGAITNIVMMCLPSQPAGARFDRVPATAYPTGYTPQPGYQQDMQASGPGVQYQAQPLAPVPDGTPDTDVQQQP</sequence>